<organism evidence="1 2">
    <name type="scientific">Carnegiea gigantea</name>
    <dbReference type="NCBI Taxonomy" id="171969"/>
    <lineage>
        <taxon>Eukaryota</taxon>
        <taxon>Viridiplantae</taxon>
        <taxon>Streptophyta</taxon>
        <taxon>Embryophyta</taxon>
        <taxon>Tracheophyta</taxon>
        <taxon>Spermatophyta</taxon>
        <taxon>Magnoliopsida</taxon>
        <taxon>eudicotyledons</taxon>
        <taxon>Gunneridae</taxon>
        <taxon>Pentapetalae</taxon>
        <taxon>Caryophyllales</taxon>
        <taxon>Cactineae</taxon>
        <taxon>Cactaceae</taxon>
        <taxon>Cactoideae</taxon>
        <taxon>Echinocereeae</taxon>
        <taxon>Carnegiea</taxon>
    </lineage>
</organism>
<name>A0A9Q1JHC5_9CARY</name>
<proteinExistence type="predicted"/>
<keyword evidence="2" id="KW-1185">Reference proteome</keyword>
<dbReference type="PANTHER" id="PTHR36607">
    <property type="entry name" value="1,2-DIHYDROXY-3-KETO-5-METHYLTHIOPENTENE DIOXYGENASE 4"/>
    <property type="match status" value="1"/>
</dbReference>
<evidence type="ECO:0008006" key="3">
    <source>
        <dbReference type="Google" id="ProtNLM"/>
    </source>
</evidence>
<dbReference type="PANTHER" id="PTHR36607:SF20">
    <property type="entry name" value="AMINOTRANSFERASE-LIKE PLANT MOBILE DOMAIN-CONTAINING PROTEIN"/>
    <property type="match status" value="1"/>
</dbReference>
<reference evidence="1" key="1">
    <citation type="submission" date="2022-04" db="EMBL/GenBank/DDBJ databases">
        <title>Carnegiea gigantea Genome sequencing and assembly v2.</title>
        <authorList>
            <person name="Copetti D."/>
            <person name="Sanderson M.J."/>
            <person name="Burquez A."/>
            <person name="Wojciechowski M.F."/>
        </authorList>
    </citation>
    <scope>NUCLEOTIDE SEQUENCE</scope>
    <source>
        <strain evidence="1">SGP5-SGP5p</strain>
        <tissue evidence="1">Aerial part</tissue>
    </source>
</reference>
<sequence>MDGTLDNKRAPLQDGQACECGPYYGCSSSLQSLNMIPSFTLTSILVKKARIKQGTLRYHRSHENKCSLESSKGSVILAKASYWKKKLGINLPISWSLNLYDRGIFGAVGVSQFLHHFDKNVWRCFYELWGPLTNTLHYGAGLPVLESLYDKFLPPNKDLVDHNKYPTTVIELPRIHTELCEFHKVKHIYYDLWLDYFYIKYLVYFTYREQTNSEKEKVENKKRSLLYISCQEQMTYLNSLCLTHGKEVIRLETYVMATLMASRSQISLAPMVLGYVYHSVGDTASYPDHLGKANAIFPSHSVIGWLAELFPCIYRRRLDSNCPGDFPTFVHYVRLLGSKLSLHQARHVFRDGRYLSLRASSYHEDSRNGRDVIDMGYTSGMGDSYTKEKPSTSFSKKEKPRDLLANIAQVSQSLSAVCSMINIYKISTIEIYWLSSKIKEIFRIVETAAKIEELVDVDRVKALSNQDLTCSSEISHIEGKLNNLSCNASKLKVKEQEILREEEWIRKMQQSLIEVESKLKSFLDSKKWETNSSISKLQDLENKKDHLKNLIGFVISFNNA</sequence>
<comment type="caution">
    <text evidence="1">The sequence shown here is derived from an EMBL/GenBank/DDBJ whole genome shotgun (WGS) entry which is preliminary data.</text>
</comment>
<evidence type="ECO:0000313" key="2">
    <source>
        <dbReference type="Proteomes" id="UP001153076"/>
    </source>
</evidence>
<evidence type="ECO:0000313" key="1">
    <source>
        <dbReference type="EMBL" id="KAJ8422719.1"/>
    </source>
</evidence>
<dbReference type="AlphaFoldDB" id="A0A9Q1JHC5"/>
<dbReference type="OrthoDB" id="1194411at2759"/>
<gene>
    <name evidence="1" type="ORF">Cgig2_008304</name>
</gene>
<protein>
    <recommendedName>
        <fullName evidence="3">Aminotransferase-like plant mobile domain-containing protein</fullName>
    </recommendedName>
</protein>
<dbReference type="EMBL" id="JAKOGI010002166">
    <property type="protein sequence ID" value="KAJ8422719.1"/>
    <property type="molecule type" value="Genomic_DNA"/>
</dbReference>
<accession>A0A9Q1JHC5</accession>
<dbReference type="Proteomes" id="UP001153076">
    <property type="component" value="Unassembled WGS sequence"/>
</dbReference>